<keyword evidence="3" id="KW-1185">Reference proteome</keyword>
<evidence type="ECO:0008006" key="4">
    <source>
        <dbReference type="Google" id="ProtNLM"/>
    </source>
</evidence>
<evidence type="ECO:0000313" key="3">
    <source>
        <dbReference type="Proteomes" id="UP000694393"/>
    </source>
</evidence>
<organism evidence="2 3">
    <name type="scientific">Pelusios castaneus</name>
    <name type="common">West African mud turtle</name>
    <dbReference type="NCBI Taxonomy" id="367368"/>
    <lineage>
        <taxon>Eukaryota</taxon>
        <taxon>Metazoa</taxon>
        <taxon>Chordata</taxon>
        <taxon>Craniata</taxon>
        <taxon>Vertebrata</taxon>
        <taxon>Euteleostomi</taxon>
        <taxon>Archelosauria</taxon>
        <taxon>Testudinata</taxon>
        <taxon>Testudines</taxon>
        <taxon>Pleurodira</taxon>
        <taxon>Pelomedusidae</taxon>
        <taxon>Pelusios</taxon>
    </lineage>
</organism>
<accession>A0A8C8SKP6</accession>
<keyword evidence="1" id="KW-0175">Coiled coil</keyword>
<name>A0A8C8SKP6_9SAUR</name>
<dbReference type="Ensembl" id="ENSPCET00000020997.1">
    <property type="protein sequence ID" value="ENSPCEP00000020304.1"/>
    <property type="gene ID" value="ENSPCEG00000015704.1"/>
</dbReference>
<dbReference type="InterPro" id="IPR051176">
    <property type="entry name" value="Cent_Immune-Sig_Mod"/>
</dbReference>
<reference evidence="2" key="1">
    <citation type="submission" date="2025-08" db="UniProtKB">
        <authorList>
            <consortium name="Ensembl"/>
        </authorList>
    </citation>
    <scope>IDENTIFICATION</scope>
</reference>
<dbReference type="PANTHER" id="PTHR15715">
    <property type="entry name" value="CENTROSOMAL PROTEIN OF 170 KDA"/>
    <property type="match status" value="1"/>
</dbReference>
<sequence length="200" mass="23333">MVILQELLSTLLQASEKSWKGQLNEEKLKGELRALKNQLYTCSQSYSKDSVTRILMEMEDQKQTYEQKAREAVQKLLEEKLQAEQELQVTQRTLTVTENNCTLWKEHYDTLKADWSETVSRHTELENKLYVLQNELQWADTQNDQLQQALHNLERERTDLYSRIEALQLDNKLKMERVSAMEGTVFAKGSTGSVMSEVTQ</sequence>
<dbReference type="AlphaFoldDB" id="A0A8C8SKP6"/>
<dbReference type="PANTHER" id="PTHR15715:SF21">
    <property type="entry name" value="TRAF3-INTERACTING JNK-ACTIVATING MODULATOR"/>
    <property type="match status" value="1"/>
</dbReference>
<feature type="coiled-coil region" evidence="1">
    <location>
        <begin position="48"/>
        <end position="100"/>
    </location>
</feature>
<proteinExistence type="predicted"/>
<evidence type="ECO:0000313" key="2">
    <source>
        <dbReference type="Ensembl" id="ENSPCEP00000020304.1"/>
    </source>
</evidence>
<feature type="coiled-coil region" evidence="1">
    <location>
        <begin position="136"/>
        <end position="170"/>
    </location>
</feature>
<dbReference type="Proteomes" id="UP000694393">
    <property type="component" value="Unplaced"/>
</dbReference>
<protein>
    <recommendedName>
        <fullName evidence="4">TRAF3-interacting JNK-activating modulator</fullName>
    </recommendedName>
</protein>
<reference evidence="2" key="2">
    <citation type="submission" date="2025-09" db="UniProtKB">
        <authorList>
            <consortium name="Ensembl"/>
        </authorList>
    </citation>
    <scope>IDENTIFICATION</scope>
</reference>
<evidence type="ECO:0000256" key="1">
    <source>
        <dbReference type="SAM" id="Coils"/>
    </source>
</evidence>